<evidence type="ECO:0000256" key="6">
    <source>
        <dbReference type="ARBA" id="ARBA00033074"/>
    </source>
</evidence>
<evidence type="ECO:0000256" key="3">
    <source>
        <dbReference type="ARBA" id="ARBA00011255"/>
    </source>
</evidence>
<feature type="domain" description="Flagellar hook-associated protein 2 N-terminal" evidence="8">
    <location>
        <begin position="19"/>
        <end position="116"/>
    </location>
</feature>
<keyword evidence="10" id="KW-0966">Cell projection</keyword>
<dbReference type="Pfam" id="PF02465">
    <property type="entry name" value="FliD_N"/>
    <property type="match status" value="1"/>
</dbReference>
<evidence type="ECO:0000259" key="8">
    <source>
        <dbReference type="Pfam" id="PF02465"/>
    </source>
</evidence>
<protein>
    <recommendedName>
        <fullName evidence="7">Filament cap protein</fullName>
    </recommendedName>
    <alternativeName>
        <fullName evidence="6">Flagellar cap protein</fullName>
    </alternativeName>
</protein>
<evidence type="ECO:0000256" key="5">
    <source>
        <dbReference type="ARBA" id="ARBA00023143"/>
    </source>
</evidence>
<comment type="caution">
    <text evidence="10">The sequence shown here is derived from an EMBL/GenBank/DDBJ whole genome shotgun (WGS) entry which is preliminary data.</text>
</comment>
<evidence type="ECO:0000256" key="4">
    <source>
        <dbReference type="ARBA" id="ARBA00023054"/>
    </source>
</evidence>
<evidence type="ECO:0000259" key="9">
    <source>
        <dbReference type="Pfam" id="PF07195"/>
    </source>
</evidence>
<dbReference type="Pfam" id="PF07195">
    <property type="entry name" value="FliD_C"/>
    <property type="match status" value="1"/>
</dbReference>
<comment type="similarity">
    <text evidence="2">Belongs to the FliD family.</text>
</comment>
<dbReference type="InterPro" id="IPR010809">
    <property type="entry name" value="FliD_C"/>
</dbReference>
<comment type="subcellular location">
    <subcellularLocation>
        <location evidence="1">Bacterial flagellum</location>
    </subcellularLocation>
</comment>
<keyword evidence="5" id="KW-0975">Bacterial flagellum</keyword>
<comment type="subunit">
    <text evidence="3">Homopentamer.</text>
</comment>
<organism evidence="10">
    <name type="scientific">mine drainage metagenome</name>
    <dbReference type="NCBI Taxonomy" id="410659"/>
    <lineage>
        <taxon>unclassified sequences</taxon>
        <taxon>metagenomes</taxon>
        <taxon>ecological metagenomes</taxon>
    </lineage>
</organism>
<dbReference type="EMBL" id="CABQ01000106">
    <property type="protein sequence ID" value="CBI07587.1"/>
    <property type="molecule type" value="Genomic_DNA"/>
</dbReference>
<dbReference type="GO" id="GO:0071973">
    <property type="term" value="P:bacterial-type flagellum-dependent cell motility"/>
    <property type="evidence" value="ECO:0007669"/>
    <property type="project" value="TreeGrafter"/>
</dbReference>
<dbReference type="GO" id="GO:0007155">
    <property type="term" value="P:cell adhesion"/>
    <property type="evidence" value="ECO:0007669"/>
    <property type="project" value="InterPro"/>
</dbReference>
<evidence type="ECO:0000256" key="7">
    <source>
        <dbReference type="ARBA" id="ARBA00033192"/>
    </source>
</evidence>
<dbReference type="PANTHER" id="PTHR30288">
    <property type="entry name" value="FLAGELLAR CAP/ASSEMBLY PROTEIN FLID"/>
    <property type="match status" value="1"/>
</dbReference>
<dbReference type="PANTHER" id="PTHR30288:SF0">
    <property type="entry name" value="FLAGELLAR HOOK-ASSOCIATED PROTEIN 2"/>
    <property type="match status" value="1"/>
</dbReference>
<gene>
    <name evidence="10" type="ORF">CARN6_0938</name>
</gene>
<dbReference type="GO" id="GO:0009421">
    <property type="term" value="C:bacterial-type flagellum filament cap"/>
    <property type="evidence" value="ECO:0007669"/>
    <property type="project" value="InterPro"/>
</dbReference>
<keyword evidence="10" id="KW-0282">Flagellum</keyword>
<reference evidence="10" key="1">
    <citation type="submission" date="2009-10" db="EMBL/GenBank/DDBJ databases">
        <title>Diversity of trophic interactions inside an arsenic-rich microbial ecosystem.</title>
        <authorList>
            <person name="Bertin P.N."/>
            <person name="Heinrich-Salmeron A."/>
            <person name="Pelletier E."/>
            <person name="Goulhen-Chollet F."/>
            <person name="Arsene-Ploetze F."/>
            <person name="Gallien S."/>
            <person name="Calteau A."/>
            <person name="Vallenet D."/>
            <person name="Casiot C."/>
            <person name="Chane-Woon-Ming B."/>
            <person name="Giloteaux L."/>
            <person name="Barakat M."/>
            <person name="Bonnefoy V."/>
            <person name="Bruneel O."/>
            <person name="Chandler M."/>
            <person name="Cleiss J."/>
            <person name="Duran R."/>
            <person name="Elbaz-Poulichet F."/>
            <person name="Fonknechten N."/>
            <person name="Lauga B."/>
            <person name="Mornico D."/>
            <person name="Ortet P."/>
            <person name="Schaeffer C."/>
            <person name="Siguier P."/>
            <person name="Alexander Thil Smith A."/>
            <person name="Van Dorsselaer A."/>
            <person name="Weissenbach J."/>
            <person name="Medigue C."/>
            <person name="Le Paslier D."/>
        </authorList>
    </citation>
    <scope>NUCLEOTIDE SEQUENCE</scope>
</reference>
<evidence type="ECO:0000256" key="2">
    <source>
        <dbReference type="ARBA" id="ARBA00009764"/>
    </source>
</evidence>
<keyword evidence="4" id="KW-0175">Coiled coil</keyword>
<feature type="domain" description="Flagellar hook-associated protein 2 C-terminal" evidence="9">
    <location>
        <begin position="219"/>
        <end position="448"/>
    </location>
</feature>
<evidence type="ECO:0000313" key="10">
    <source>
        <dbReference type="EMBL" id="CBI07587.1"/>
    </source>
</evidence>
<dbReference type="InterPro" id="IPR040026">
    <property type="entry name" value="FliD"/>
</dbReference>
<dbReference type="GO" id="GO:0009424">
    <property type="term" value="C:bacterial-type flagellum hook"/>
    <property type="evidence" value="ECO:0007669"/>
    <property type="project" value="InterPro"/>
</dbReference>
<accession>E6QK20</accession>
<evidence type="ECO:0000256" key="1">
    <source>
        <dbReference type="ARBA" id="ARBA00004365"/>
    </source>
</evidence>
<name>E6QK20_9ZZZZ</name>
<keyword evidence="10" id="KW-0969">Cilium</keyword>
<dbReference type="AlphaFoldDB" id="E6QK20"/>
<sequence length="465" mass="47139">MEDSMGTVGISFGSPIGGTGFNVSQTVSQIVANLQNVETPWQTQLSQTNAQDTAISNLGTLLSQVSTDMSNLANFQGVLAGKQGSSSDPNVIALTSASSSAIAGTHTIVVNSLASTSSGYLTEITNASDTLSGSLTIQVGSGTAQTITIGSTDNTLSTLASAINSANYGVSASVLTDATGSRLSLVSGTSGASGGLTVTSSVTDATTSTALAYTSATAGANASLVVDGVSISTASNTVSTVIPGVTFQLLAPSPIISGSAETVQVQILNNNTAVVSSISQLVSDYNAVISAVNAQETNNTSGAPQPLFGTPTLAMFQEQLLGAINQTNTQGNIGNATQLGFSVNNDGTISLDTSTLNTELNQDYSGVVSFFQNSGSWGLDFSTTLNNLGNSSPTGMLTLDLNANNAIISSLNQNISNENLLISTQQSSLTTELNQANQTLQSIPANLNNMSEIYSAVTGYVNPTL</sequence>
<proteinExistence type="inferred from homology"/>
<dbReference type="InterPro" id="IPR003481">
    <property type="entry name" value="FliD_N"/>
</dbReference>